<keyword evidence="8" id="KW-1185">Reference proteome</keyword>
<keyword evidence="2" id="KW-1134">Transmembrane beta strand</keyword>
<evidence type="ECO:0000256" key="3">
    <source>
        <dbReference type="ARBA" id="ARBA00022692"/>
    </source>
</evidence>
<gene>
    <name evidence="7" type="ORF">JIN82_11430</name>
</gene>
<dbReference type="Pfam" id="PF01103">
    <property type="entry name" value="Omp85"/>
    <property type="match status" value="1"/>
</dbReference>
<keyword evidence="3" id="KW-0812">Transmembrane</keyword>
<evidence type="ECO:0000259" key="5">
    <source>
        <dbReference type="Pfam" id="PF01103"/>
    </source>
</evidence>
<dbReference type="InterPro" id="IPR000184">
    <property type="entry name" value="Bac_surfAg_D15"/>
</dbReference>
<proteinExistence type="predicted"/>
<comment type="subcellular location">
    <subcellularLocation>
        <location evidence="1">Membrane</location>
    </subcellularLocation>
</comment>
<dbReference type="InterPro" id="IPR039910">
    <property type="entry name" value="D15-like"/>
</dbReference>
<evidence type="ECO:0000313" key="8">
    <source>
        <dbReference type="Proteomes" id="UP000624703"/>
    </source>
</evidence>
<dbReference type="Proteomes" id="UP000624703">
    <property type="component" value="Unassembled WGS sequence"/>
</dbReference>
<dbReference type="InterPro" id="IPR010827">
    <property type="entry name" value="BamA/TamA_POTRA"/>
</dbReference>
<evidence type="ECO:0000256" key="2">
    <source>
        <dbReference type="ARBA" id="ARBA00022452"/>
    </source>
</evidence>
<evidence type="ECO:0000256" key="4">
    <source>
        <dbReference type="ARBA" id="ARBA00023136"/>
    </source>
</evidence>
<name>A0A8J7SNM2_9BACT</name>
<sequence>MQLDNDKRHWLVICYLMISLCLFVSSEAKTKVTIRGLVEMSESEALNLLGGRFEHVLSGSPSASRADDAAYLLQRELRKAGYPRCKVSWSLPPAGNVILLSVDQGQPRYVGEVTVVGVDEDLADEVQAYFKRAPIGSSQVKRSKVPLLGSSMKAAREDASALLESRGFWSAEVKSERDKSRDDNPREDYTQDITVTVSEGPLFTLGRPVVSGANEKDTNIVYQLLGDYTGAPATTQNIKACYDAVQHYFRDDGYPFSKVDWDKELGEKQMTLIFQVDPGEKYILGNVSVEGTEKTRPRNVSRPFKRYQGAAYDDSVMDKQRKELLARGAFDSVLFELYPQDDGTIDVTLRVREGRARGVSFFAGAGSFEGAIFGMAYYDRNFLGRLWNLTIAGEYSGLGLFGQASVTDPWFLGSDMDFTGSMILISHDFEGYSKVEAGVGIQLEWDITENYSWRAYSDLTYTDLSSTGLPSQALGYQSYVVNKIGLSQRLDFRDNAINPKKGFNGEVITEFGAIDGKTIIPYFKAELRSSYRQVINKKSLIMLGARVGSIWNNDSQNFPIDQRYFVGGSDSVRSFPDRELGPQANGYPTGGESFWVANIEYIRQAKGPIYVVAFADAGALALGLEDLDNTDPKYALGLGLRLDLPVGPVRMEYGYNLNREEGEPRGTLHFAVGVTF</sequence>
<feature type="domain" description="POTRA" evidence="6">
    <location>
        <begin position="282"/>
        <end position="354"/>
    </location>
</feature>
<comment type="caution">
    <text evidence="7">The sequence shown here is derived from an EMBL/GenBank/DDBJ whole genome shotgun (WGS) entry which is preliminary data.</text>
</comment>
<dbReference type="RefSeq" id="WP_200311782.1">
    <property type="nucleotide sequence ID" value="NZ_JAENIM010000041.1"/>
</dbReference>
<evidence type="ECO:0000256" key="1">
    <source>
        <dbReference type="ARBA" id="ARBA00004370"/>
    </source>
</evidence>
<dbReference type="Pfam" id="PF07244">
    <property type="entry name" value="POTRA"/>
    <property type="match status" value="1"/>
</dbReference>
<evidence type="ECO:0000259" key="6">
    <source>
        <dbReference type="Pfam" id="PF07244"/>
    </source>
</evidence>
<dbReference type="PANTHER" id="PTHR12815">
    <property type="entry name" value="SORTING AND ASSEMBLY MACHINERY SAMM50 PROTEIN FAMILY MEMBER"/>
    <property type="match status" value="1"/>
</dbReference>
<dbReference type="GO" id="GO:0019867">
    <property type="term" value="C:outer membrane"/>
    <property type="evidence" value="ECO:0007669"/>
    <property type="project" value="InterPro"/>
</dbReference>
<reference evidence="7" key="1">
    <citation type="submission" date="2021-01" db="EMBL/GenBank/DDBJ databases">
        <title>Modified the classification status of verrucomicrobia.</title>
        <authorList>
            <person name="Feng X."/>
        </authorList>
    </citation>
    <scope>NUCLEOTIDE SEQUENCE</scope>
    <source>
        <strain evidence="7">_KCTC 22039</strain>
    </source>
</reference>
<organism evidence="7 8">
    <name type="scientific">Persicirhabdus sediminis</name>
    <dbReference type="NCBI Taxonomy" id="454144"/>
    <lineage>
        <taxon>Bacteria</taxon>
        <taxon>Pseudomonadati</taxon>
        <taxon>Verrucomicrobiota</taxon>
        <taxon>Verrucomicrobiia</taxon>
        <taxon>Verrucomicrobiales</taxon>
        <taxon>Verrucomicrobiaceae</taxon>
        <taxon>Persicirhabdus</taxon>
    </lineage>
</organism>
<accession>A0A8J7SNM2</accession>
<dbReference type="Gene3D" id="2.40.160.50">
    <property type="entry name" value="membrane protein fhac: a member of the omp85/tpsb transporter family"/>
    <property type="match status" value="1"/>
</dbReference>
<dbReference type="EMBL" id="JAENIM010000041">
    <property type="protein sequence ID" value="MBK1791763.1"/>
    <property type="molecule type" value="Genomic_DNA"/>
</dbReference>
<dbReference type="AlphaFoldDB" id="A0A8J7SNM2"/>
<protein>
    <submittedName>
        <fullName evidence="7">BamA/TamA family outer membrane protein</fullName>
    </submittedName>
</protein>
<keyword evidence="4" id="KW-0472">Membrane</keyword>
<dbReference type="PANTHER" id="PTHR12815:SF18">
    <property type="entry name" value="SORTING AND ASSEMBLY MACHINERY COMPONENT 50 HOMOLOG"/>
    <property type="match status" value="1"/>
</dbReference>
<dbReference type="Gene3D" id="3.10.20.310">
    <property type="entry name" value="membrane protein fhac"/>
    <property type="match status" value="1"/>
</dbReference>
<evidence type="ECO:0000313" key="7">
    <source>
        <dbReference type="EMBL" id="MBK1791763.1"/>
    </source>
</evidence>
<feature type="domain" description="Bacterial surface antigen (D15)" evidence="5">
    <location>
        <begin position="381"/>
        <end position="676"/>
    </location>
</feature>